<dbReference type="AlphaFoldDB" id="A0A8S2RVI4"/>
<dbReference type="PANTHER" id="PTHR46601:SF2">
    <property type="entry name" value="UBIQUITIN-LIKE PROTEASE FAMILY PROFILE DOMAIN-CONTAINING PROTEIN"/>
    <property type="match status" value="1"/>
</dbReference>
<dbReference type="PANTHER" id="PTHR46601">
    <property type="entry name" value="ULP_PROTEASE DOMAIN-CONTAINING PROTEIN"/>
    <property type="match status" value="1"/>
</dbReference>
<sequence length="478" mass="55746">MSSSQLRQLCLRQNLNLRKFREKVQVNLTQPPSQSSFPTKQAKAKALKKVTTVLPINKEKQTELIQQIAADLKSLTIDNKYARVQQSLSTDIKQKINDYYYRDDISYQAPGKRDTITVKENGIKQQLQKRYLLYSLRELHQLFLEENPDIKIGRSLFQDLRPSNVLYKSSTPHNTCVCLYHENIDLLLKSLKNHIHNFNSINLHSFIKLLVCDENKELCMFSHCDQCSLHFNNKIRDQMIHPTSVIKWTLWSTPQEGRAMKVDHEGLVLNCVEALASRVKYFLFHVFVKREQSKFFELIKQNVNDQSCLMQVDYSENFALVEQNEIQSVHWSRKQISLFTTYIWSQSNNYPFVIVSDDPSHDKYTVSKCLEQIFTRLKLLLPSLNKLVIFSDGSASQFKQRYLFKNLTILAKRFSIGLSWNFFASSHGKEELLLSNIQHARKNLEPLFNNVKAVPDIQKIHSMVVLDVNQIECKVHSN</sequence>
<feature type="non-terminal residue" evidence="1">
    <location>
        <position position="1"/>
    </location>
</feature>
<reference evidence="1" key="1">
    <citation type="submission" date="2021-02" db="EMBL/GenBank/DDBJ databases">
        <authorList>
            <person name="Nowell W R."/>
        </authorList>
    </citation>
    <scope>NUCLEOTIDE SEQUENCE</scope>
</reference>
<protein>
    <submittedName>
        <fullName evidence="1">Uncharacterized protein</fullName>
    </submittedName>
</protein>
<organism evidence="1 2">
    <name type="scientific">Rotaria magnacalcarata</name>
    <dbReference type="NCBI Taxonomy" id="392030"/>
    <lineage>
        <taxon>Eukaryota</taxon>
        <taxon>Metazoa</taxon>
        <taxon>Spiralia</taxon>
        <taxon>Gnathifera</taxon>
        <taxon>Rotifera</taxon>
        <taxon>Eurotatoria</taxon>
        <taxon>Bdelloidea</taxon>
        <taxon>Philodinida</taxon>
        <taxon>Philodinidae</taxon>
        <taxon>Rotaria</taxon>
    </lineage>
</organism>
<evidence type="ECO:0000313" key="1">
    <source>
        <dbReference type="EMBL" id="CAF4188688.1"/>
    </source>
</evidence>
<name>A0A8S2RVI4_9BILA</name>
<comment type="caution">
    <text evidence="1">The sequence shown here is derived from an EMBL/GenBank/DDBJ whole genome shotgun (WGS) entry which is preliminary data.</text>
</comment>
<proteinExistence type="predicted"/>
<dbReference type="EMBL" id="CAJOBI010016413">
    <property type="protein sequence ID" value="CAF4188688.1"/>
    <property type="molecule type" value="Genomic_DNA"/>
</dbReference>
<evidence type="ECO:0000313" key="2">
    <source>
        <dbReference type="Proteomes" id="UP000676336"/>
    </source>
</evidence>
<dbReference type="Proteomes" id="UP000676336">
    <property type="component" value="Unassembled WGS sequence"/>
</dbReference>
<accession>A0A8S2RVI4</accession>
<gene>
    <name evidence="1" type="ORF">SMN809_LOCUS21356</name>
</gene>